<accession>A0AAP2DTU4</accession>
<gene>
    <name evidence="2" type="ORF">KK062_03835</name>
</gene>
<evidence type="ECO:0000313" key="2">
    <source>
        <dbReference type="EMBL" id="MBT1707335.1"/>
    </source>
</evidence>
<dbReference type="EMBL" id="JAHESE010000002">
    <property type="protein sequence ID" value="MBT1707335.1"/>
    <property type="molecule type" value="Genomic_DNA"/>
</dbReference>
<organism evidence="2 3">
    <name type="scientific">Dawidia cretensis</name>
    <dbReference type="NCBI Taxonomy" id="2782350"/>
    <lineage>
        <taxon>Bacteria</taxon>
        <taxon>Pseudomonadati</taxon>
        <taxon>Bacteroidota</taxon>
        <taxon>Cytophagia</taxon>
        <taxon>Cytophagales</taxon>
        <taxon>Chryseotaleaceae</taxon>
        <taxon>Dawidia</taxon>
    </lineage>
</organism>
<feature type="chain" id="PRO_5042903179" description="DUF1349 domain-containing protein" evidence="1">
    <location>
        <begin position="25"/>
        <end position="208"/>
    </location>
</feature>
<sequence length="208" mass="23535">MNIPKRYPLLLMVVLSLPSVRALAQIPPDFKMVNASVSQAGELVILPSKTSSTHDFDFLAGDWAMDNKRLKARLSNNTTWLEYKSTSQNYGSILNGLGNMDFYRTNFNAAGDKPYEGLTLRLFNPQTRLWSLYWVDSNLGVLDPPVVGSFEGAVGTFYCKDVFQGKPILVMFQWDKTDPNNPVWAQAFSPDNGRTWEMNMTNVSHRQK</sequence>
<evidence type="ECO:0000313" key="3">
    <source>
        <dbReference type="Proteomes" id="UP001319080"/>
    </source>
</evidence>
<evidence type="ECO:0008006" key="4">
    <source>
        <dbReference type="Google" id="ProtNLM"/>
    </source>
</evidence>
<keyword evidence="1" id="KW-0732">Signal</keyword>
<comment type="caution">
    <text evidence="2">The sequence shown here is derived from an EMBL/GenBank/DDBJ whole genome shotgun (WGS) entry which is preliminary data.</text>
</comment>
<dbReference type="RefSeq" id="WP_254082927.1">
    <property type="nucleotide sequence ID" value="NZ_JAHESE010000002.1"/>
</dbReference>
<dbReference type="Proteomes" id="UP001319080">
    <property type="component" value="Unassembled WGS sequence"/>
</dbReference>
<feature type="signal peptide" evidence="1">
    <location>
        <begin position="1"/>
        <end position="24"/>
    </location>
</feature>
<evidence type="ECO:0000256" key="1">
    <source>
        <dbReference type="SAM" id="SignalP"/>
    </source>
</evidence>
<dbReference type="AlphaFoldDB" id="A0AAP2DTU4"/>
<proteinExistence type="predicted"/>
<protein>
    <recommendedName>
        <fullName evidence="4">DUF1349 domain-containing protein</fullName>
    </recommendedName>
</protein>
<reference evidence="2 3" key="1">
    <citation type="submission" date="2021-05" db="EMBL/GenBank/DDBJ databases">
        <title>A Polyphasic approach of four new species of the genus Ohtaekwangia: Ohtaekwangia histidinii sp. nov., Ohtaekwangia cretensis sp. nov., Ohtaekwangia indiensis sp. nov., Ohtaekwangia reichenbachii sp. nov. from diverse environment.</title>
        <authorList>
            <person name="Octaviana S."/>
        </authorList>
    </citation>
    <scope>NUCLEOTIDE SEQUENCE [LARGE SCALE GENOMIC DNA]</scope>
    <source>
        <strain evidence="2 3">PWU5</strain>
    </source>
</reference>
<name>A0AAP2DTU4_9BACT</name>
<keyword evidence="3" id="KW-1185">Reference proteome</keyword>